<protein>
    <submittedName>
        <fullName evidence="1">Uncharacterized protein</fullName>
    </submittedName>
</protein>
<gene>
    <name evidence="1" type="ORF">ACAOBT_LOCUS1307</name>
</gene>
<dbReference type="OrthoDB" id="5957963at2759"/>
<evidence type="ECO:0000313" key="2">
    <source>
        <dbReference type="Proteomes" id="UP001152888"/>
    </source>
</evidence>
<name>A0A9P0JM49_ACAOB</name>
<evidence type="ECO:0000313" key="1">
    <source>
        <dbReference type="EMBL" id="CAH1955880.1"/>
    </source>
</evidence>
<dbReference type="Proteomes" id="UP001152888">
    <property type="component" value="Unassembled WGS sequence"/>
</dbReference>
<comment type="caution">
    <text evidence="1">The sequence shown here is derived from an EMBL/GenBank/DDBJ whole genome shotgun (WGS) entry which is preliminary data.</text>
</comment>
<reference evidence="1" key="1">
    <citation type="submission" date="2022-03" db="EMBL/GenBank/DDBJ databases">
        <authorList>
            <person name="Sayadi A."/>
        </authorList>
    </citation>
    <scope>NUCLEOTIDE SEQUENCE</scope>
</reference>
<accession>A0A9P0JM49</accession>
<dbReference type="AlphaFoldDB" id="A0A9P0JM49"/>
<dbReference type="EMBL" id="CAKOFQ010006663">
    <property type="protein sequence ID" value="CAH1955880.1"/>
    <property type="molecule type" value="Genomic_DNA"/>
</dbReference>
<organism evidence="1 2">
    <name type="scientific">Acanthoscelides obtectus</name>
    <name type="common">Bean weevil</name>
    <name type="synonym">Bruchus obtectus</name>
    <dbReference type="NCBI Taxonomy" id="200917"/>
    <lineage>
        <taxon>Eukaryota</taxon>
        <taxon>Metazoa</taxon>
        <taxon>Ecdysozoa</taxon>
        <taxon>Arthropoda</taxon>
        <taxon>Hexapoda</taxon>
        <taxon>Insecta</taxon>
        <taxon>Pterygota</taxon>
        <taxon>Neoptera</taxon>
        <taxon>Endopterygota</taxon>
        <taxon>Coleoptera</taxon>
        <taxon>Polyphaga</taxon>
        <taxon>Cucujiformia</taxon>
        <taxon>Chrysomeloidea</taxon>
        <taxon>Chrysomelidae</taxon>
        <taxon>Bruchinae</taxon>
        <taxon>Bruchini</taxon>
        <taxon>Acanthoscelides</taxon>
    </lineage>
</organism>
<keyword evidence="2" id="KW-1185">Reference proteome</keyword>
<sequence length="36" mass="4032">MSKMPPHKFHSCCIVYLQGQIPDSVTDKSPTIVQTN</sequence>
<proteinExistence type="predicted"/>